<dbReference type="CDD" id="cd06462">
    <property type="entry name" value="Peptidase_S24_S26"/>
    <property type="match status" value="1"/>
</dbReference>
<sequence length="557" mass="55503">MAVTMKSAATSPPSAAIRGWGWLGAAAAAHLYLMLMLMLGLGTCAFVPMLFGLTGSVVQSGSMAPLIEPGDVTLSTSFSAEEATPMGRVITFEAPAGSARPGLVLHRIVAIDDDGQVVTAGDANAHPDSTGLSRSDIVGRAVVLVPLIGLPSLWLTTGQIVPLGIWILLTLAALAVESRSLLSARRRHRAFRSRGVRTGAAATSLLVAVITAGAVIGPASLGQNAAAFSTQTSSVGSSWRYPAAAPAVRLVFTSNPSALSTGGVAFATQPVIEFRDASGRRTTTGGAVTLELATPNGAVLSCATNPLTAEQGRAAFTGCSIDKIGLYTLTARSGSLSAAVSTSVSISTGPATRLQFTTAPSSTAVAATAFAVQPRVTVTDAGGNAVTTNTAPVTLALTNPSGATLTCASNPRTTSLGVATFSGCNINRTGTYTLIATSGTLAASTSASIVVTPGAAARVVFLVSPSSSSTGGIFSTQPIVAVQDSSGNTVTTSTAAITLSVTGTPGGTTLTCAVNPTSASSGTATFSSCSINKKGTYTLTARSGTLTTGSSSTFTVG</sequence>
<evidence type="ECO:0000313" key="3">
    <source>
        <dbReference type="EMBL" id="MDQ0895795.1"/>
    </source>
</evidence>
<feature type="transmembrane region" description="Helical" evidence="2">
    <location>
        <begin position="20"/>
        <end position="53"/>
    </location>
</feature>
<proteinExistence type="predicted"/>
<evidence type="ECO:0000256" key="2">
    <source>
        <dbReference type="SAM" id="Phobius"/>
    </source>
</evidence>
<organism evidence="3 4">
    <name type="scientific">Agromyces ramosus</name>
    <dbReference type="NCBI Taxonomy" id="33879"/>
    <lineage>
        <taxon>Bacteria</taxon>
        <taxon>Bacillati</taxon>
        <taxon>Actinomycetota</taxon>
        <taxon>Actinomycetes</taxon>
        <taxon>Micrococcales</taxon>
        <taxon>Microbacteriaceae</taxon>
        <taxon>Agromyces</taxon>
    </lineage>
</organism>
<protein>
    <recommendedName>
        <fullName evidence="1">Signal peptidase I</fullName>
        <ecNumber evidence="1">3.4.21.89</ecNumber>
    </recommendedName>
</protein>
<keyword evidence="2" id="KW-0472">Membrane</keyword>
<gene>
    <name evidence="3" type="ORF">QFZ26_003350</name>
</gene>
<dbReference type="NCBIfam" id="TIGR02228">
    <property type="entry name" value="sigpep_I_arch"/>
    <property type="match status" value="1"/>
</dbReference>
<evidence type="ECO:0000256" key="1">
    <source>
        <dbReference type="NCBIfam" id="TIGR02228"/>
    </source>
</evidence>
<accession>A0ABU0RCL5</accession>
<dbReference type="InterPro" id="IPR001733">
    <property type="entry name" value="Peptidase_S26B"/>
</dbReference>
<feature type="transmembrane region" description="Helical" evidence="2">
    <location>
        <begin position="160"/>
        <end position="178"/>
    </location>
</feature>
<name>A0ABU0RCL5_9MICO</name>
<comment type="caution">
    <text evidence="3">The sequence shown here is derived from an EMBL/GenBank/DDBJ whole genome shotgun (WGS) entry which is preliminary data.</text>
</comment>
<reference evidence="3 4" key="1">
    <citation type="submission" date="2023-07" db="EMBL/GenBank/DDBJ databases">
        <title>Comparative genomics of wheat-associated soil bacteria to identify genetic determinants of phenazine resistance.</title>
        <authorList>
            <person name="Mouncey N."/>
        </authorList>
    </citation>
    <scope>NUCLEOTIDE SEQUENCE [LARGE SCALE GENOMIC DNA]</scope>
    <source>
        <strain evidence="3 4">V3I3</strain>
    </source>
</reference>
<keyword evidence="4" id="KW-1185">Reference proteome</keyword>
<keyword evidence="2" id="KW-1133">Transmembrane helix</keyword>
<feature type="transmembrane region" description="Helical" evidence="2">
    <location>
        <begin position="199"/>
        <end position="221"/>
    </location>
</feature>
<dbReference type="Proteomes" id="UP001239083">
    <property type="component" value="Unassembled WGS sequence"/>
</dbReference>
<keyword evidence="2" id="KW-0812">Transmembrane</keyword>
<dbReference type="EMBL" id="JAUSYY010000001">
    <property type="protein sequence ID" value="MDQ0895795.1"/>
    <property type="molecule type" value="Genomic_DNA"/>
</dbReference>
<evidence type="ECO:0000313" key="4">
    <source>
        <dbReference type="Proteomes" id="UP001239083"/>
    </source>
</evidence>
<dbReference type="EC" id="3.4.21.89" evidence="1"/>